<dbReference type="Proteomes" id="UP001328107">
    <property type="component" value="Unassembled WGS sequence"/>
</dbReference>
<evidence type="ECO:0000256" key="6">
    <source>
        <dbReference type="RuleBase" id="RU280815"/>
    </source>
</evidence>
<dbReference type="SMART" id="SM00051">
    <property type="entry name" value="DSL"/>
    <property type="match status" value="1"/>
</dbReference>
<evidence type="ECO:0000256" key="7">
    <source>
        <dbReference type="SAM" id="MobiDB-lite"/>
    </source>
</evidence>
<dbReference type="Pfam" id="PF01414">
    <property type="entry name" value="DSL"/>
    <property type="match status" value="1"/>
</dbReference>
<keyword evidence="2 6" id="KW-0245">EGF-like domain</keyword>
<dbReference type="GO" id="GO:0016020">
    <property type="term" value="C:membrane"/>
    <property type="evidence" value="ECO:0007669"/>
    <property type="project" value="UniProtKB-SubCell"/>
</dbReference>
<feature type="non-terminal residue" evidence="9">
    <location>
        <position position="1"/>
    </location>
</feature>
<evidence type="ECO:0000256" key="5">
    <source>
        <dbReference type="PROSITE-ProRule" id="PRU00377"/>
    </source>
</evidence>
<feature type="disulfide bond" evidence="5">
    <location>
        <begin position="36"/>
        <end position="45"/>
    </location>
</feature>
<evidence type="ECO:0000313" key="10">
    <source>
        <dbReference type="Proteomes" id="UP001328107"/>
    </source>
</evidence>
<evidence type="ECO:0000259" key="8">
    <source>
        <dbReference type="PROSITE" id="PS51051"/>
    </source>
</evidence>
<feature type="domain" description="DSL" evidence="8">
    <location>
        <begin position="34"/>
        <end position="74"/>
    </location>
</feature>
<evidence type="ECO:0000313" key="9">
    <source>
        <dbReference type="EMBL" id="GMR58620.1"/>
    </source>
</evidence>
<sequence length="114" mass="12727">LLERNRTAPWYRRQFTVGSPQSLRFHEVTIDVTLHCQKGFFGAACALHCVSDSRKNCDSQGQFSCQEGWTGPDCDRDASSPSSISSSSSPSVDSDQSYREYFTNDKLVFGLYLG</sequence>
<proteinExistence type="predicted"/>
<comment type="caution">
    <text evidence="5">Lacks conserved residue(s) required for the propagation of feature annotation.</text>
</comment>
<gene>
    <name evidence="9" type="ORF">PMAYCL1PPCAC_28815</name>
</gene>
<evidence type="ECO:0000256" key="4">
    <source>
        <dbReference type="ARBA" id="ARBA00023157"/>
    </source>
</evidence>
<keyword evidence="6" id="KW-0472">Membrane</keyword>
<feature type="compositionally biased region" description="Low complexity" evidence="7">
    <location>
        <begin position="79"/>
        <end position="95"/>
    </location>
</feature>
<comment type="function">
    <text evidence="6">Putative Notch ligand involved in the mediation of Notch signaling.</text>
</comment>
<dbReference type="Gene3D" id="2.170.300.10">
    <property type="entry name" value="Tie2 ligand-binding domain superfamily"/>
    <property type="match status" value="1"/>
</dbReference>
<feature type="non-terminal residue" evidence="9">
    <location>
        <position position="114"/>
    </location>
</feature>
<organism evidence="9 10">
    <name type="scientific">Pristionchus mayeri</name>
    <dbReference type="NCBI Taxonomy" id="1317129"/>
    <lineage>
        <taxon>Eukaryota</taxon>
        <taxon>Metazoa</taxon>
        <taxon>Ecdysozoa</taxon>
        <taxon>Nematoda</taxon>
        <taxon>Chromadorea</taxon>
        <taxon>Rhabditida</taxon>
        <taxon>Rhabditina</taxon>
        <taxon>Diplogasteromorpha</taxon>
        <taxon>Diplogasteroidea</taxon>
        <taxon>Neodiplogasteridae</taxon>
        <taxon>Pristionchus</taxon>
    </lineage>
</organism>
<keyword evidence="10" id="KW-1185">Reference proteome</keyword>
<keyword evidence="6" id="KW-0812">Transmembrane</keyword>
<reference evidence="10" key="1">
    <citation type="submission" date="2022-10" db="EMBL/GenBank/DDBJ databases">
        <title>Genome assembly of Pristionchus species.</title>
        <authorList>
            <person name="Yoshida K."/>
            <person name="Sommer R.J."/>
        </authorList>
    </citation>
    <scope>NUCLEOTIDE SEQUENCE [LARGE SCALE GENOMIC DNA]</scope>
    <source>
        <strain evidence="10">RS5460</strain>
    </source>
</reference>
<keyword evidence="1 6" id="KW-0217">Developmental protein</keyword>
<dbReference type="EMBL" id="BTRK01000006">
    <property type="protein sequence ID" value="GMR58620.1"/>
    <property type="molecule type" value="Genomic_DNA"/>
</dbReference>
<dbReference type="AlphaFoldDB" id="A0AAN5IC20"/>
<accession>A0AAN5IC20</accession>
<keyword evidence="3 6" id="KW-0677">Repeat</keyword>
<dbReference type="InterPro" id="IPR001774">
    <property type="entry name" value="DSL"/>
</dbReference>
<evidence type="ECO:0000256" key="2">
    <source>
        <dbReference type="ARBA" id="ARBA00022536"/>
    </source>
</evidence>
<protein>
    <recommendedName>
        <fullName evidence="6">Delta-like protein</fullName>
    </recommendedName>
</protein>
<dbReference type="PROSITE" id="PS51051">
    <property type="entry name" value="DSL"/>
    <property type="match status" value="1"/>
</dbReference>
<feature type="region of interest" description="Disordered" evidence="7">
    <location>
        <begin position="69"/>
        <end position="97"/>
    </location>
</feature>
<evidence type="ECO:0000256" key="3">
    <source>
        <dbReference type="ARBA" id="ARBA00022737"/>
    </source>
</evidence>
<feature type="disulfide bond" evidence="5">
    <location>
        <begin position="65"/>
        <end position="74"/>
    </location>
</feature>
<comment type="caution">
    <text evidence="9">The sequence shown here is derived from an EMBL/GenBank/DDBJ whole genome shotgun (WGS) entry which is preliminary data.</text>
</comment>
<dbReference type="GO" id="GO:0007154">
    <property type="term" value="P:cell communication"/>
    <property type="evidence" value="ECO:0007669"/>
    <property type="project" value="InterPro"/>
</dbReference>
<comment type="subcellular location">
    <subcellularLocation>
        <location evidence="6">Membrane</location>
        <topology evidence="6">Single-pass type I membrane protein</topology>
    </subcellularLocation>
</comment>
<keyword evidence="4 5" id="KW-1015">Disulfide bond</keyword>
<keyword evidence="6" id="KW-0732">Signal</keyword>
<keyword evidence="6" id="KW-1133">Transmembrane helix</keyword>
<name>A0AAN5IC20_9BILA</name>
<evidence type="ECO:0000256" key="1">
    <source>
        <dbReference type="ARBA" id="ARBA00022473"/>
    </source>
</evidence>